<reference evidence="1" key="1">
    <citation type="journal article" date="2019" name="bioRxiv">
        <title>The Genome of the Zebra Mussel, Dreissena polymorpha: A Resource for Invasive Species Research.</title>
        <authorList>
            <person name="McCartney M.A."/>
            <person name="Auch B."/>
            <person name="Kono T."/>
            <person name="Mallez S."/>
            <person name="Zhang Y."/>
            <person name="Obille A."/>
            <person name="Becker A."/>
            <person name="Abrahante J.E."/>
            <person name="Garbe J."/>
            <person name="Badalamenti J.P."/>
            <person name="Herman A."/>
            <person name="Mangelson H."/>
            <person name="Liachko I."/>
            <person name="Sullivan S."/>
            <person name="Sone E.D."/>
            <person name="Koren S."/>
            <person name="Silverstein K.A.T."/>
            <person name="Beckman K.B."/>
            <person name="Gohl D.M."/>
        </authorList>
    </citation>
    <scope>NUCLEOTIDE SEQUENCE</scope>
    <source>
        <strain evidence="1">Duluth1</strain>
        <tissue evidence="1">Whole animal</tissue>
    </source>
</reference>
<proteinExistence type="predicted"/>
<gene>
    <name evidence="1" type="ORF">DPMN_144421</name>
</gene>
<dbReference type="AlphaFoldDB" id="A0A9D4JKY3"/>
<dbReference type="Proteomes" id="UP000828390">
    <property type="component" value="Unassembled WGS sequence"/>
</dbReference>
<organism evidence="1 2">
    <name type="scientific">Dreissena polymorpha</name>
    <name type="common">Zebra mussel</name>
    <name type="synonym">Mytilus polymorpha</name>
    <dbReference type="NCBI Taxonomy" id="45954"/>
    <lineage>
        <taxon>Eukaryota</taxon>
        <taxon>Metazoa</taxon>
        <taxon>Spiralia</taxon>
        <taxon>Lophotrochozoa</taxon>
        <taxon>Mollusca</taxon>
        <taxon>Bivalvia</taxon>
        <taxon>Autobranchia</taxon>
        <taxon>Heteroconchia</taxon>
        <taxon>Euheterodonta</taxon>
        <taxon>Imparidentia</taxon>
        <taxon>Neoheterodontei</taxon>
        <taxon>Myida</taxon>
        <taxon>Dreissenoidea</taxon>
        <taxon>Dreissenidae</taxon>
        <taxon>Dreissena</taxon>
    </lineage>
</organism>
<sequence>MNRNIALSEVHQRTYTEEEWMDFAEVDARPFLHYLQYLTYGGLGERSKQLDAFRPHVSLVFFGTLL</sequence>
<protein>
    <submittedName>
        <fullName evidence="1">Uncharacterized protein</fullName>
    </submittedName>
</protein>
<keyword evidence="2" id="KW-1185">Reference proteome</keyword>
<dbReference type="EMBL" id="JAIWYP010000006">
    <property type="protein sequence ID" value="KAH3815885.1"/>
    <property type="molecule type" value="Genomic_DNA"/>
</dbReference>
<accession>A0A9D4JKY3</accession>
<evidence type="ECO:0000313" key="2">
    <source>
        <dbReference type="Proteomes" id="UP000828390"/>
    </source>
</evidence>
<name>A0A9D4JKY3_DREPO</name>
<comment type="caution">
    <text evidence="1">The sequence shown here is derived from an EMBL/GenBank/DDBJ whole genome shotgun (WGS) entry which is preliminary data.</text>
</comment>
<reference evidence="1" key="2">
    <citation type="submission" date="2020-11" db="EMBL/GenBank/DDBJ databases">
        <authorList>
            <person name="McCartney M.A."/>
            <person name="Auch B."/>
            <person name="Kono T."/>
            <person name="Mallez S."/>
            <person name="Becker A."/>
            <person name="Gohl D.M."/>
            <person name="Silverstein K.A.T."/>
            <person name="Koren S."/>
            <person name="Bechman K.B."/>
            <person name="Herman A."/>
            <person name="Abrahante J.E."/>
            <person name="Garbe J."/>
        </authorList>
    </citation>
    <scope>NUCLEOTIDE SEQUENCE</scope>
    <source>
        <strain evidence="1">Duluth1</strain>
        <tissue evidence="1">Whole animal</tissue>
    </source>
</reference>
<evidence type="ECO:0000313" key="1">
    <source>
        <dbReference type="EMBL" id="KAH3815885.1"/>
    </source>
</evidence>